<evidence type="ECO:0000256" key="6">
    <source>
        <dbReference type="ARBA" id="ARBA00022840"/>
    </source>
</evidence>
<comment type="caution">
    <text evidence="11">The sequence shown here is derived from an EMBL/GenBank/DDBJ whole genome shotgun (WGS) entry which is preliminary data.</text>
</comment>
<keyword evidence="4" id="KW-0547">Nucleotide-binding</keyword>
<dbReference type="GO" id="GO:0005737">
    <property type="term" value="C:cytoplasm"/>
    <property type="evidence" value="ECO:0007669"/>
    <property type="project" value="TreeGrafter"/>
</dbReference>
<dbReference type="GO" id="GO:0004674">
    <property type="term" value="F:protein serine/threonine kinase activity"/>
    <property type="evidence" value="ECO:0007669"/>
    <property type="project" value="UniProtKB-KW"/>
</dbReference>
<sequence length="775" mass="86885">MDQLTKIAAQLFPNLLSAVVVRAVNKTLAKYPDLNIGPSREVDAFIQGACGNSGPGQLMAIERYVGNVLRQHQEIARLQQLTAALERDFDAIEHKLRDAEAKYEAFLHDKCHATWARFTASTGFEDAVSTLFEKLVKDSASKEKVLSDFAAWSQHDVEKYQTWQGEIALVFVRAYQLRTAYHYYATFSDKSYDEHAKLKADQWTTDLPAHVITEMGRMEATAKRVVELLDENLKTAKTYFLVKTCGDPLHQQNCGAGNDEQCCELQTRVYQMLKKHKNSANRELAPIIAKDLRKTYPHFRWSVVVFEGDDPRDAESVVNDKHSRATWLQRSGSVPSGSLKRPLRKRVVHSKGLGEYGCFVCYRIRKLTRKTAVIFWVEPAVVEQSGPATQAYDRLTETWAARRKAQQHKDSDGDFSVENVTRWVREEGEDFVFGVGVHLEVGKAAIGMCLEETDKRTYPLCLANENGQDCTLVWPESRATSDATLGCTLDKGFKECLPVAALTRSRLFKGKLAGNGQFVAIKEITISPNEEERKTQVESLAAVLRPLKKFDHPHIVKHIGFQVAEPQGPRDFMPSYQIIMELLSGGSLTQRASDRPVSMAEICYWCKGILEGLTYLYLHNIRHNKIQGDHLHFAGPGLGEGPLKIIALGRADQVLWSTTRTYGAADEAAQRYAPFQAPTSDTKTGSKTDMWSFGCLIIQMVSGSPPASVPTTHKGWAIRVPVVPDYTPKVLRGVIERCLSLDYDSRPSAATILGVRVFDEMPRSEMDWVSPPRVV</sequence>
<dbReference type="SUPFAM" id="SSF56112">
    <property type="entry name" value="Protein kinase-like (PK-like)"/>
    <property type="match status" value="1"/>
</dbReference>
<evidence type="ECO:0000256" key="3">
    <source>
        <dbReference type="ARBA" id="ARBA00022679"/>
    </source>
</evidence>
<name>A0A1W0WQ39_HYPEX</name>
<feature type="coiled-coil region" evidence="9">
    <location>
        <begin position="75"/>
        <end position="102"/>
    </location>
</feature>
<accession>A0A1W0WQ39</accession>
<keyword evidence="3" id="KW-0808">Transferase</keyword>
<keyword evidence="6" id="KW-0067">ATP-binding</keyword>
<dbReference type="PROSITE" id="PS50011">
    <property type="entry name" value="PROTEIN_KINASE_DOM"/>
    <property type="match status" value="1"/>
</dbReference>
<comment type="catalytic activity">
    <reaction evidence="7">
        <text>L-threonyl-[protein] + ATP = O-phospho-L-threonyl-[protein] + ADP + H(+)</text>
        <dbReference type="Rhea" id="RHEA:46608"/>
        <dbReference type="Rhea" id="RHEA-COMP:11060"/>
        <dbReference type="Rhea" id="RHEA-COMP:11605"/>
        <dbReference type="ChEBI" id="CHEBI:15378"/>
        <dbReference type="ChEBI" id="CHEBI:30013"/>
        <dbReference type="ChEBI" id="CHEBI:30616"/>
        <dbReference type="ChEBI" id="CHEBI:61977"/>
        <dbReference type="ChEBI" id="CHEBI:456216"/>
        <dbReference type="EC" id="2.7.11.1"/>
    </reaction>
</comment>
<evidence type="ECO:0000256" key="2">
    <source>
        <dbReference type="ARBA" id="ARBA00022527"/>
    </source>
</evidence>
<keyword evidence="9" id="KW-0175">Coiled coil</keyword>
<dbReference type="Proteomes" id="UP000192578">
    <property type="component" value="Unassembled WGS sequence"/>
</dbReference>
<evidence type="ECO:0000313" key="11">
    <source>
        <dbReference type="EMBL" id="OQV17318.1"/>
    </source>
</evidence>
<dbReference type="InterPro" id="IPR000719">
    <property type="entry name" value="Prot_kinase_dom"/>
</dbReference>
<keyword evidence="2" id="KW-0723">Serine/threonine-protein kinase</keyword>
<dbReference type="PANTHER" id="PTHR24361:SF433">
    <property type="entry name" value="PROTEIN KINASE DOMAIN-CONTAINING PROTEIN"/>
    <property type="match status" value="1"/>
</dbReference>
<proteinExistence type="predicted"/>
<protein>
    <recommendedName>
        <fullName evidence="1">non-specific serine/threonine protein kinase</fullName>
        <ecNumber evidence="1">2.7.11.1</ecNumber>
    </recommendedName>
</protein>
<dbReference type="GO" id="GO:0005524">
    <property type="term" value="F:ATP binding"/>
    <property type="evidence" value="ECO:0007669"/>
    <property type="project" value="UniProtKB-KW"/>
</dbReference>
<dbReference type="EC" id="2.7.11.1" evidence="1"/>
<dbReference type="OrthoDB" id="5816437at2759"/>
<evidence type="ECO:0000256" key="8">
    <source>
        <dbReference type="ARBA" id="ARBA00048679"/>
    </source>
</evidence>
<comment type="catalytic activity">
    <reaction evidence="8">
        <text>L-seryl-[protein] + ATP = O-phospho-L-seryl-[protein] + ADP + H(+)</text>
        <dbReference type="Rhea" id="RHEA:17989"/>
        <dbReference type="Rhea" id="RHEA-COMP:9863"/>
        <dbReference type="Rhea" id="RHEA-COMP:11604"/>
        <dbReference type="ChEBI" id="CHEBI:15378"/>
        <dbReference type="ChEBI" id="CHEBI:29999"/>
        <dbReference type="ChEBI" id="CHEBI:30616"/>
        <dbReference type="ChEBI" id="CHEBI:83421"/>
        <dbReference type="ChEBI" id="CHEBI:456216"/>
        <dbReference type="EC" id="2.7.11.1"/>
    </reaction>
</comment>
<gene>
    <name evidence="11" type="ORF">BV898_08567</name>
</gene>
<dbReference type="EMBL" id="MTYJ01000062">
    <property type="protein sequence ID" value="OQV17318.1"/>
    <property type="molecule type" value="Genomic_DNA"/>
</dbReference>
<dbReference type="PANTHER" id="PTHR24361">
    <property type="entry name" value="MITOGEN-ACTIVATED KINASE KINASE KINASE"/>
    <property type="match status" value="1"/>
</dbReference>
<reference evidence="12" key="1">
    <citation type="submission" date="2017-01" db="EMBL/GenBank/DDBJ databases">
        <title>Comparative genomics of anhydrobiosis in the tardigrade Hypsibius dujardini.</title>
        <authorList>
            <person name="Yoshida Y."/>
            <person name="Koutsovoulos G."/>
            <person name="Laetsch D."/>
            <person name="Stevens L."/>
            <person name="Kumar S."/>
            <person name="Horikawa D."/>
            <person name="Ishino K."/>
            <person name="Komine S."/>
            <person name="Tomita M."/>
            <person name="Blaxter M."/>
            <person name="Arakawa K."/>
        </authorList>
    </citation>
    <scope>NUCLEOTIDE SEQUENCE [LARGE SCALE GENOMIC DNA]</scope>
    <source>
        <strain evidence="12">Z151</strain>
    </source>
</reference>
<dbReference type="InterPro" id="IPR011009">
    <property type="entry name" value="Kinase-like_dom_sf"/>
</dbReference>
<dbReference type="Pfam" id="PF00069">
    <property type="entry name" value="Pkinase"/>
    <property type="match status" value="1"/>
</dbReference>
<evidence type="ECO:0000256" key="5">
    <source>
        <dbReference type="ARBA" id="ARBA00022777"/>
    </source>
</evidence>
<dbReference type="InterPro" id="IPR053235">
    <property type="entry name" value="Ser_Thr_kinase"/>
</dbReference>
<dbReference type="Gene3D" id="1.10.510.10">
    <property type="entry name" value="Transferase(Phosphotransferase) domain 1"/>
    <property type="match status" value="1"/>
</dbReference>
<evidence type="ECO:0000256" key="7">
    <source>
        <dbReference type="ARBA" id="ARBA00047899"/>
    </source>
</evidence>
<dbReference type="AlphaFoldDB" id="A0A1W0WQ39"/>
<evidence type="ECO:0000256" key="4">
    <source>
        <dbReference type="ARBA" id="ARBA00022741"/>
    </source>
</evidence>
<evidence type="ECO:0000256" key="9">
    <source>
        <dbReference type="SAM" id="Coils"/>
    </source>
</evidence>
<evidence type="ECO:0000313" key="12">
    <source>
        <dbReference type="Proteomes" id="UP000192578"/>
    </source>
</evidence>
<evidence type="ECO:0000259" key="10">
    <source>
        <dbReference type="PROSITE" id="PS50011"/>
    </source>
</evidence>
<feature type="domain" description="Protein kinase" evidence="10">
    <location>
        <begin position="493"/>
        <end position="758"/>
    </location>
</feature>
<evidence type="ECO:0000256" key="1">
    <source>
        <dbReference type="ARBA" id="ARBA00012513"/>
    </source>
</evidence>
<keyword evidence="5 11" id="KW-0418">Kinase</keyword>
<organism evidence="11 12">
    <name type="scientific">Hypsibius exemplaris</name>
    <name type="common">Freshwater tardigrade</name>
    <dbReference type="NCBI Taxonomy" id="2072580"/>
    <lineage>
        <taxon>Eukaryota</taxon>
        <taxon>Metazoa</taxon>
        <taxon>Ecdysozoa</taxon>
        <taxon>Tardigrada</taxon>
        <taxon>Eutardigrada</taxon>
        <taxon>Parachela</taxon>
        <taxon>Hypsibioidea</taxon>
        <taxon>Hypsibiidae</taxon>
        <taxon>Hypsibius</taxon>
    </lineage>
</organism>
<keyword evidence="12" id="KW-1185">Reference proteome</keyword>